<keyword evidence="2" id="KW-1185">Reference proteome</keyword>
<dbReference type="InParanoid" id="A0A0D0BPV6"/>
<reference evidence="2" key="2">
    <citation type="submission" date="2015-01" db="EMBL/GenBank/DDBJ databases">
        <title>Evolutionary Origins and Diversification of the Mycorrhizal Mutualists.</title>
        <authorList>
            <consortium name="DOE Joint Genome Institute"/>
            <consortium name="Mycorrhizal Genomics Consortium"/>
            <person name="Kohler A."/>
            <person name="Kuo A."/>
            <person name="Nagy L.G."/>
            <person name="Floudas D."/>
            <person name="Copeland A."/>
            <person name="Barry K.W."/>
            <person name="Cichocki N."/>
            <person name="Veneault-Fourrey C."/>
            <person name="LaButti K."/>
            <person name="Lindquist E.A."/>
            <person name="Lipzen A."/>
            <person name="Lundell T."/>
            <person name="Morin E."/>
            <person name="Murat C."/>
            <person name="Riley R."/>
            <person name="Ohm R."/>
            <person name="Sun H."/>
            <person name="Tunlid A."/>
            <person name="Henrissat B."/>
            <person name="Grigoriev I.V."/>
            <person name="Hibbett D.S."/>
            <person name="Martin F."/>
        </authorList>
    </citation>
    <scope>NUCLEOTIDE SEQUENCE [LARGE SCALE GENOMIC DNA]</scope>
    <source>
        <strain evidence="2">UH-Slu-Lm8-n1</strain>
    </source>
</reference>
<name>A0A0D0BPV6_9AGAM</name>
<evidence type="ECO:0000313" key="1">
    <source>
        <dbReference type="EMBL" id="KIK45158.1"/>
    </source>
</evidence>
<protein>
    <submittedName>
        <fullName evidence="1">Uncharacterized protein</fullName>
    </submittedName>
</protein>
<evidence type="ECO:0000313" key="2">
    <source>
        <dbReference type="Proteomes" id="UP000054485"/>
    </source>
</evidence>
<dbReference type="Proteomes" id="UP000054485">
    <property type="component" value="Unassembled WGS sequence"/>
</dbReference>
<accession>A0A0D0BPV6</accession>
<dbReference type="HOGENOM" id="CLU_1760001_0_0_1"/>
<sequence length="148" mass="17069">MSKEGYMKCIDVVDRTSLPGSSIDIRGINKSDNCAHVENAGRKQELMSYLMALDGIELEEDGEDQLFTQCSVDTVYFSYATAHNRVLQYTQLLTLLKREERLWAQRVEKAKGVMPEYKPAWWPLWSQDTIRCVVREKLKSSIVLFNSL</sequence>
<proteinExistence type="predicted"/>
<organism evidence="1 2">
    <name type="scientific">Suillus luteus UH-Slu-Lm8-n1</name>
    <dbReference type="NCBI Taxonomy" id="930992"/>
    <lineage>
        <taxon>Eukaryota</taxon>
        <taxon>Fungi</taxon>
        <taxon>Dikarya</taxon>
        <taxon>Basidiomycota</taxon>
        <taxon>Agaricomycotina</taxon>
        <taxon>Agaricomycetes</taxon>
        <taxon>Agaricomycetidae</taxon>
        <taxon>Boletales</taxon>
        <taxon>Suillineae</taxon>
        <taxon>Suillaceae</taxon>
        <taxon>Suillus</taxon>
    </lineage>
</organism>
<dbReference type="OrthoDB" id="2641531at2759"/>
<reference evidence="1 2" key="1">
    <citation type="submission" date="2014-04" db="EMBL/GenBank/DDBJ databases">
        <authorList>
            <consortium name="DOE Joint Genome Institute"/>
            <person name="Kuo A."/>
            <person name="Ruytinx J."/>
            <person name="Rineau F."/>
            <person name="Colpaert J."/>
            <person name="Kohler A."/>
            <person name="Nagy L.G."/>
            <person name="Floudas D."/>
            <person name="Copeland A."/>
            <person name="Barry K.W."/>
            <person name="Cichocki N."/>
            <person name="Veneault-Fourrey C."/>
            <person name="LaButti K."/>
            <person name="Lindquist E.A."/>
            <person name="Lipzen A."/>
            <person name="Lundell T."/>
            <person name="Morin E."/>
            <person name="Murat C."/>
            <person name="Sun H."/>
            <person name="Tunlid A."/>
            <person name="Henrissat B."/>
            <person name="Grigoriev I.V."/>
            <person name="Hibbett D.S."/>
            <person name="Martin F."/>
            <person name="Nordberg H.P."/>
            <person name="Cantor M.N."/>
            <person name="Hua S.X."/>
        </authorList>
    </citation>
    <scope>NUCLEOTIDE SEQUENCE [LARGE SCALE GENOMIC DNA]</scope>
    <source>
        <strain evidence="1 2">UH-Slu-Lm8-n1</strain>
    </source>
</reference>
<dbReference type="EMBL" id="KN835177">
    <property type="protein sequence ID" value="KIK45158.1"/>
    <property type="molecule type" value="Genomic_DNA"/>
</dbReference>
<dbReference type="AlphaFoldDB" id="A0A0D0BPV6"/>
<gene>
    <name evidence="1" type="ORF">CY34DRAFT_105623</name>
</gene>